<evidence type="ECO:0000313" key="2">
    <source>
        <dbReference type="EMBL" id="KAF3450221.1"/>
    </source>
</evidence>
<feature type="chain" id="PRO_5036433860" evidence="1">
    <location>
        <begin position="27"/>
        <end position="121"/>
    </location>
</feature>
<organism evidence="2 4">
    <name type="scientific">Rhamnella rubrinervis</name>
    <dbReference type="NCBI Taxonomy" id="2594499"/>
    <lineage>
        <taxon>Eukaryota</taxon>
        <taxon>Viridiplantae</taxon>
        <taxon>Streptophyta</taxon>
        <taxon>Embryophyta</taxon>
        <taxon>Tracheophyta</taxon>
        <taxon>Spermatophyta</taxon>
        <taxon>Magnoliopsida</taxon>
        <taxon>eudicotyledons</taxon>
        <taxon>Gunneridae</taxon>
        <taxon>Pentapetalae</taxon>
        <taxon>rosids</taxon>
        <taxon>fabids</taxon>
        <taxon>Rosales</taxon>
        <taxon>Rhamnaceae</taxon>
        <taxon>rhamnoid group</taxon>
        <taxon>Rhamneae</taxon>
        <taxon>Rhamnella</taxon>
    </lineage>
</organism>
<evidence type="ECO:0000256" key="1">
    <source>
        <dbReference type="SAM" id="SignalP"/>
    </source>
</evidence>
<keyword evidence="1" id="KW-0732">Signal</keyword>
<keyword evidence="4" id="KW-1185">Reference proteome</keyword>
<dbReference type="AlphaFoldDB" id="A0A8K0HD69"/>
<evidence type="ECO:0000313" key="3">
    <source>
        <dbReference type="EMBL" id="KAF3450397.1"/>
    </source>
</evidence>
<evidence type="ECO:0000313" key="4">
    <source>
        <dbReference type="Proteomes" id="UP000796880"/>
    </source>
</evidence>
<gene>
    <name evidence="2" type="ORF">FNV43_RR06301</name>
    <name evidence="3" type="ORF">FNV43_RR06478</name>
</gene>
<dbReference type="Proteomes" id="UP000796880">
    <property type="component" value="Unassembled WGS sequence"/>
</dbReference>
<accession>A0A8K0HD69</accession>
<reference evidence="2" key="1">
    <citation type="submission" date="2020-03" db="EMBL/GenBank/DDBJ databases">
        <title>A high-quality chromosome-level genome assembly of a woody plant with both climbing and erect habits, Rhamnella rubrinervis.</title>
        <authorList>
            <person name="Lu Z."/>
            <person name="Yang Y."/>
            <person name="Zhu X."/>
            <person name="Sun Y."/>
        </authorList>
    </citation>
    <scope>NUCLEOTIDE SEQUENCE</scope>
    <source>
        <strain evidence="2">BYM</strain>
        <tissue evidence="2">Leaf</tissue>
    </source>
</reference>
<dbReference type="EMBL" id="VOIH02000003">
    <property type="protein sequence ID" value="KAF3450221.1"/>
    <property type="molecule type" value="Genomic_DNA"/>
</dbReference>
<dbReference type="EMBL" id="VOIH02000003">
    <property type="protein sequence ID" value="KAF3450397.1"/>
    <property type="molecule type" value="Genomic_DNA"/>
</dbReference>
<name>A0A8K0HD69_9ROSA</name>
<proteinExistence type="predicted"/>
<comment type="caution">
    <text evidence="2">The sequence shown here is derived from an EMBL/GenBank/DDBJ whole genome shotgun (WGS) entry which is preliminary data.</text>
</comment>
<protein>
    <submittedName>
        <fullName evidence="2">Uncharacterized protein</fullName>
    </submittedName>
</protein>
<feature type="signal peptide" evidence="1">
    <location>
        <begin position="1"/>
        <end position="26"/>
    </location>
</feature>
<sequence>MSSKKVRMALMLVAVAVALIENFVRCDENMNINGNYIEPNHHHHYDRQHRGRFGHDHHEYYLRGQGRYSKSNKNKKMEGGIPHLDVFCPGDGCDPFAQDCIGDCFCFPLYLFTGICLGSCC</sequence>